<feature type="transmembrane region" description="Helical" evidence="2">
    <location>
        <begin position="563"/>
        <end position="581"/>
    </location>
</feature>
<feature type="transmembrane region" description="Helical" evidence="2">
    <location>
        <begin position="539"/>
        <end position="557"/>
    </location>
</feature>
<feature type="compositionally biased region" description="Basic and acidic residues" evidence="1">
    <location>
        <begin position="421"/>
        <end position="439"/>
    </location>
</feature>
<comment type="caution">
    <text evidence="3">The sequence shown here is derived from an EMBL/GenBank/DDBJ whole genome shotgun (WGS) entry which is preliminary data.</text>
</comment>
<keyword evidence="4" id="KW-1185">Reference proteome</keyword>
<proteinExistence type="predicted"/>
<dbReference type="RefSeq" id="WP_216569380.1">
    <property type="nucleotide sequence ID" value="NZ_JAHLOQ010000017.1"/>
</dbReference>
<evidence type="ECO:0000256" key="2">
    <source>
        <dbReference type="SAM" id="Phobius"/>
    </source>
</evidence>
<feature type="transmembrane region" description="Helical" evidence="2">
    <location>
        <begin position="497"/>
        <end position="518"/>
    </location>
</feature>
<accession>A0ABS6DWM1</accession>
<sequence>MGEDKNNIVNKIPEEIKLYNTVYLQYKKYGEEAKEKFNKTLEKYTNLDELVTDGFDASLDIIKNYIDDAIDILKDMDINDITSEDFTQNYYQKYCTSVDIFNNLEYKYKKIKKIVSEEKSNKEKKELFEDKQTRTDIIDCVEASVVNIHEAILDCLQDKTNTSVYRITYDDKKEAQELLLRLKAQEKILNNKTKLDILGKILGSNPYIEETYFYLIDINHGDKDNQIEQYANYFGIDLGKKKVELINCDIEKYIQSDLKNINLNDKKAKIEQYYKNYFSTKYTEKNSYANKSYLDNLYKIYNKALQEDKKSDSLKELIKQCNEIYKQYNDERFLKIEKDSEGNILKSVTALSLEKQENKSQEINAKKDELCQAQGAKSEQEVKLEQEVKSKQELEIDEVEIKQELEIDEVEIKQELETDEVEINKEEKTKQQDTNKEKTQPSASEESALTRISDMDDMPEGKNTSGYIFKIIAIILMLLSGAKLLDTVIKILQDKLLIAKDLTIGFAVVIVTLALSLICNKIATKKIYPNGKEVSDKNMIIRLAVGILCTLAGIIINVGYYKAILYTIAIMIFIYIIRDSFLKRRNINKKSEGLN</sequence>
<keyword evidence="2" id="KW-0472">Membrane</keyword>
<protein>
    <submittedName>
        <fullName evidence="3">Uncharacterized protein</fullName>
    </submittedName>
</protein>
<evidence type="ECO:0000313" key="4">
    <source>
        <dbReference type="Proteomes" id="UP001196301"/>
    </source>
</evidence>
<feature type="region of interest" description="Disordered" evidence="1">
    <location>
        <begin position="421"/>
        <end position="448"/>
    </location>
</feature>
<dbReference type="EMBL" id="JAHLOQ010000017">
    <property type="protein sequence ID" value="MBU5336253.1"/>
    <property type="molecule type" value="Genomic_DNA"/>
</dbReference>
<keyword evidence="2" id="KW-0812">Transmembrane</keyword>
<reference evidence="3 4" key="1">
    <citation type="submission" date="2021-06" db="EMBL/GenBank/DDBJ databases">
        <authorList>
            <person name="Sun Q."/>
            <person name="Li D."/>
        </authorList>
    </citation>
    <scope>NUCLEOTIDE SEQUENCE [LARGE SCALE GENOMIC DNA]</scope>
    <source>
        <strain evidence="3 4">N19</strain>
    </source>
</reference>
<gene>
    <name evidence="3" type="ORF">KQI20_07355</name>
</gene>
<evidence type="ECO:0000256" key="1">
    <source>
        <dbReference type="SAM" id="MobiDB-lite"/>
    </source>
</evidence>
<feature type="transmembrane region" description="Helical" evidence="2">
    <location>
        <begin position="467"/>
        <end position="485"/>
    </location>
</feature>
<organism evidence="3 4">
    <name type="scientific">Intestinibacter bartlettii</name>
    <dbReference type="NCBI Taxonomy" id="261299"/>
    <lineage>
        <taxon>Bacteria</taxon>
        <taxon>Bacillati</taxon>
        <taxon>Bacillota</taxon>
        <taxon>Clostridia</taxon>
        <taxon>Peptostreptococcales</taxon>
        <taxon>Peptostreptococcaceae</taxon>
        <taxon>Intestinibacter</taxon>
    </lineage>
</organism>
<keyword evidence="2" id="KW-1133">Transmembrane helix</keyword>
<name>A0ABS6DWM1_9FIRM</name>
<evidence type="ECO:0000313" key="3">
    <source>
        <dbReference type="EMBL" id="MBU5336253.1"/>
    </source>
</evidence>
<dbReference type="Proteomes" id="UP001196301">
    <property type="component" value="Unassembled WGS sequence"/>
</dbReference>